<feature type="domain" description="Reverse transcriptase" evidence="1">
    <location>
        <begin position="7"/>
        <end position="83"/>
    </location>
</feature>
<dbReference type="InterPro" id="IPR052055">
    <property type="entry name" value="Hepadnavirus_pol/RT"/>
</dbReference>
<dbReference type="InParanoid" id="A0A1X7U5R4"/>
<dbReference type="EnsemblMetazoa" id="Aqu2.1.23257_001">
    <property type="protein sequence ID" value="Aqu2.1.23257_001"/>
    <property type="gene ID" value="Aqu2.1.23257"/>
</dbReference>
<dbReference type="Gene3D" id="3.30.70.270">
    <property type="match status" value="1"/>
</dbReference>
<protein>
    <recommendedName>
        <fullName evidence="1">Reverse transcriptase domain-containing protein</fullName>
    </recommendedName>
</protein>
<dbReference type="Pfam" id="PF00078">
    <property type="entry name" value="RVT_1"/>
    <property type="match status" value="1"/>
</dbReference>
<dbReference type="AlphaFoldDB" id="A0A1X7U5R4"/>
<proteinExistence type="predicted"/>
<dbReference type="SUPFAM" id="SSF56672">
    <property type="entry name" value="DNA/RNA polymerases"/>
    <property type="match status" value="1"/>
</dbReference>
<dbReference type="PANTHER" id="PTHR33050">
    <property type="entry name" value="REVERSE TRANSCRIPTASE DOMAIN-CONTAINING PROTEIN"/>
    <property type="match status" value="1"/>
</dbReference>
<accession>A0A1X7U5R4</accession>
<dbReference type="PANTHER" id="PTHR33050:SF7">
    <property type="entry name" value="RIBONUCLEASE H"/>
    <property type="match status" value="1"/>
</dbReference>
<dbReference type="InterPro" id="IPR043502">
    <property type="entry name" value="DNA/RNA_pol_sf"/>
</dbReference>
<organism evidence="2">
    <name type="scientific">Amphimedon queenslandica</name>
    <name type="common">Sponge</name>
    <dbReference type="NCBI Taxonomy" id="400682"/>
    <lineage>
        <taxon>Eukaryota</taxon>
        <taxon>Metazoa</taxon>
        <taxon>Porifera</taxon>
        <taxon>Demospongiae</taxon>
        <taxon>Heteroscleromorpha</taxon>
        <taxon>Haplosclerida</taxon>
        <taxon>Niphatidae</taxon>
        <taxon>Amphimedon</taxon>
    </lineage>
</organism>
<evidence type="ECO:0000259" key="1">
    <source>
        <dbReference type="Pfam" id="PF00078"/>
    </source>
</evidence>
<reference evidence="2" key="1">
    <citation type="submission" date="2017-05" db="UniProtKB">
        <authorList>
            <consortium name="EnsemblMetazoa"/>
        </authorList>
    </citation>
    <scope>IDENTIFICATION</scope>
</reference>
<name>A0A1X7U5R4_AMPQE</name>
<dbReference type="InterPro" id="IPR043128">
    <property type="entry name" value="Rev_trsase/Diguanyl_cyclase"/>
</dbReference>
<sequence length="91" mass="10354">MERQDCQFSCVPFGLFCAAWVFTKTLKPDLTLLRDLGVRLVAYIDNILVLAETKEFAQCHTEARMYLLQNLGYTILLDKTSDTASPGNRIH</sequence>
<evidence type="ECO:0000313" key="2">
    <source>
        <dbReference type="EnsemblMetazoa" id="Aqu2.1.23257_001"/>
    </source>
</evidence>
<dbReference type="InterPro" id="IPR000477">
    <property type="entry name" value="RT_dom"/>
</dbReference>